<keyword evidence="4 6" id="KW-0143">Chaperone</keyword>
<keyword evidence="5 6" id="KW-0961">Cell wall biogenesis/degradation</keyword>
<evidence type="ECO:0000256" key="2">
    <source>
        <dbReference type="ARBA" id="ARBA00022884"/>
    </source>
</evidence>
<dbReference type="InterPro" id="IPR036867">
    <property type="entry name" value="R3H_dom_sf"/>
</dbReference>
<evidence type="ECO:0000256" key="5">
    <source>
        <dbReference type="ARBA" id="ARBA00023316"/>
    </source>
</evidence>
<dbReference type="Gene3D" id="3.30.30.80">
    <property type="entry name" value="probable RNA-binding protein from clostridium symbiosum atcc 14940"/>
    <property type="match status" value="1"/>
</dbReference>
<dbReference type="PANTHER" id="PTHR35800:SF1">
    <property type="entry name" value="RNA-BINDING PROTEIN KHPB"/>
    <property type="match status" value="1"/>
</dbReference>
<feature type="domain" description="R3H" evidence="8">
    <location>
        <begin position="218"/>
        <end position="284"/>
    </location>
</feature>
<evidence type="ECO:0000256" key="6">
    <source>
        <dbReference type="HAMAP-Rule" id="MF_00867"/>
    </source>
</evidence>
<dbReference type="Pfam" id="PF13083">
    <property type="entry name" value="KH_KhpA-B"/>
    <property type="match status" value="1"/>
</dbReference>
<dbReference type="SUPFAM" id="SSF82708">
    <property type="entry name" value="R3H domain"/>
    <property type="match status" value="1"/>
</dbReference>
<proteinExistence type="inferred from homology"/>
<dbReference type="EMBL" id="NMTQ01000020">
    <property type="protein sequence ID" value="PDX59066.1"/>
    <property type="molecule type" value="Genomic_DNA"/>
</dbReference>
<feature type="compositionally biased region" description="Gly residues" evidence="7">
    <location>
        <begin position="301"/>
        <end position="318"/>
    </location>
</feature>
<evidence type="ECO:0000313" key="10">
    <source>
        <dbReference type="Proteomes" id="UP000220752"/>
    </source>
</evidence>
<dbReference type="InterPro" id="IPR015946">
    <property type="entry name" value="KH_dom-like_a/b"/>
</dbReference>
<dbReference type="CDD" id="cd02644">
    <property type="entry name" value="R3H_jag"/>
    <property type="match status" value="1"/>
</dbReference>
<dbReference type="Gene3D" id="3.30.1370.50">
    <property type="entry name" value="R3H-like domain"/>
    <property type="match status" value="1"/>
</dbReference>
<reference evidence="9 10" key="1">
    <citation type="journal article" date="2017" name="Front. Microbiol.">
        <title>New Insights into the Diversity of the Genus Faecalibacterium.</title>
        <authorList>
            <person name="Benevides L."/>
            <person name="Burman S."/>
            <person name="Martin R."/>
            <person name="Robert V."/>
            <person name="Thomas M."/>
            <person name="Miquel S."/>
            <person name="Chain F."/>
            <person name="Sokol H."/>
            <person name="Bermudez-Humaran L.G."/>
            <person name="Morrison M."/>
            <person name="Langella P."/>
            <person name="Azevedo V.A."/>
            <person name="Chatel J.M."/>
            <person name="Soares S."/>
        </authorList>
    </citation>
    <scope>NUCLEOTIDE SEQUENCE [LARGE SCALE GENOMIC DNA]</scope>
    <source>
        <strain evidence="10">CNCM I-4540</strain>
    </source>
</reference>
<dbReference type="SMART" id="SM00393">
    <property type="entry name" value="R3H"/>
    <property type="match status" value="1"/>
</dbReference>
<comment type="caution">
    <text evidence="9">The sequence shown here is derived from an EMBL/GenBank/DDBJ whole genome shotgun (WGS) entry which is preliminary data.</text>
</comment>
<dbReference type="InterPro" id="IPR038008">
    <property type="entry name" value="Jag_KH"/>
</dbReference>
<dbReference type="Proteomes" id="UP000220752">
    <property type="component" value="Unassembled WGS sequence"/>
</dbReference>
<dbReference type="Gene3D" id="3.30.300.20">
    <property type="match status" value="1"/>
</dbReference>
<keyword evidence="3 6" id="KW-0133">Cell shape</keyword>
<feature type="compositionally biased region" description="Basic and acidic residues" evidence="7">
    <location>
        <begin position="320"/>
        <end position="329"/>
    </location>
</feature>
<feature type="region of interest" description="Disordered" evidence="7">
    <location>
        <begin position="262"/>
        <end position="387"/>
    </location>
</feature>
<dbReference type="GO" id="GO:0005737">
    <property type="term" value="C:cytoplasm"/>
    <property type="evidence" value="ECO:0007669"/>
    <property type="project" value="UniProtKB-SubCell"/>
</dbReference>
<comment type="function">
    <text evidence="6">A probable RNA chaperone. Forms a complex with KhpA which binds to cellular RNA and controls its expression. Plays a role in peptidoglycan (PG) homeostasis and cell length regulation.</text>
</comment>
<dbReference type="GO" id="GO:0071555">
    <property type="term" value="P:cell wall organization"/>
    <property type="evidence" value="ECO:0007669"/>
    <property type="project" value="UniProtKB-KW"/>
</dbReference>
<evidence type="ECO:0000313" key="9">
    <source>
        <dbReference type="EMBL" id="PDX59066.1"/>
    </source>
</evidence>
<gene>
    <name evidence="6" type="primary">khpB</name>
    <name evidence="6" type="synonym">eloR</name>
    <name evidence="9" type="ORF">CGS46_03610</name>
</gene>
<dbReference type="GO" id="GO:0003723">
    <property type="term" value="F:RNA binding"/>
    <property type="evidence" value="ECO:0007669"/>
    <property type="project" value="UniProtKB-UniRule"/>
</dbReference>
<name>A0A2A6ZCI5_9FIRM</name>
<evidence type="ECO:0000259" key="8">
    <source>
        <dbReference type="PROSITE" id="PS51061"/>
    </source>
</evidence>
<protein>
    <recommendedName>
        <fullName evidence="6">RNA-binding protein KhpB</fullName>
    </recommendedName>
    <alternativeName>
        <fullName evidence="6">RNA-binding protein EloR</fullName>
    </alternativeName>
</protein>
<sequence length="387" mass="41519">MIRKQEATGKTVDEARAKACALLGVQADDLNVSCEVLEMPQKTGFLGLKLTPAKVCVSVEEPDAPAAAPAEPVVEKKTPVQEAVKAAPVAEEPAAVAEQPEAKAEEPAAPAAEAAAEQPAAEEEEPEVPIVIEENAKVKAAVDYLREVIALMGVENVTFSAVQKGEATIIRLDGEKLGALIGRRGETMESLSYLASLVANRLEGDYIKLGLDVAGYRDKRESDLTALAQRIGAKVRKTGRSFAMEPMNPYERRIIHSAISKMEGVRSESKGEGRDRRVVIYSTAPDAQTENTYGERRPRGGRGNGRRPGGPRSGGYRGGNRSEHGDHNGNRGGYRGSRNGAPRGPRPSGVPERTYAPRDAENAAPVAPKRTERVDDFADFSFGKIEL</sequence>
<dbReference type="InterPro" id="IPR001374">
    <property type="entry name" value="R3H_dom"/>
</dbReference>
<keyword evidence="1 6" id="KW-0963">Cytoplasm</keyword>
<evidence type="ECO:0000256" key="3">
    <source>
        <dbReference type="ARBA" id="ARBA00022960"/>
    </source>
</evidence>
<dbReference type="PROSITE" id="PS51061">
    <property type="entry name" value="R3H"/>
    <property type="match status" value="1"/>
</dbReference>
<feature type="compositionally biased region" description="Basic and acidic residues" evidence="7">
    <location>
        <begin position="263"/>
        <end position="278"/>
    </location>
</feature>
<accession>A0A2A6ZCI5</accession>
<feature type="compositionally biased region" description="Low complexity" evidence="7">
    <location>
        <begin position="107"/>
        <end position="119"/>
    </location>
</feature>
<dbReference type="GO" id="GO:0009252">
    <property type="term" value="P:peptidoglycan biosynthetic process"/>
    <property type="evidence" value="ECO:0007669"/>
    <property type="project" value="UniProtKB-UniRule"/>
</dbReference>
<dbReference type="InterPro" id="IPR034079">
    <property type="entry name" value="R3H_KhpB"/>
</dbReference>
<feature type="compositionally biased region" description="Low complexity" evidence="7">
    <location>
        <begin position="90"/>
        <end position="99"/>
    </location>
</feature>
<dbReference type="InterPro" id="IPR032782">
    <property type="entry name" value="KhpB_N"/>
</dbReference>
<comment type="subcellular location">
    <subcellularLocation>
        <location evidence="6">Cytoplasm</location>
    </subcellularLocation>
</comment>
<organism evidence="9 10">
    <name type="scientific">Faecalibacterium langellae</name>
    <dbReference type="NCBI Taxonomy" id="3435293"/>
    <lineage>
        <taxon>Bacteria</taxon>
        <taxon>Bacillati</taxon>
        <taxon>Bacillota</taxon>
        <taxon>Clostridia</taxon>
        <taxon>Eubacteriales</taxon>
        <taxon>Oscillospiraceae</taxon>
        <taxon>Faecalibacterium</taxon>
    </lineage>
</organism>
<dbReference type="CDD" id="cd02414">
    <property type="entry name" value="KH-II_Jag"/>
    <property type="match status" value="1"/>
</dbReference>
<dbReference type="Pfam" id="PF14804">
    <property type="entry name" value="Jag_N"/>
    <property type="match status" value="1"/>
</dbReference>
<keyword evidence="10" id="KW-1185">Reference proteome</keyword>
<comment type="subunit">
    <text evidence="6">Forms a complex with KhpA.</text>
</comment>
<dbReference type="PANTHER" id="PTHR35800">
    <property type="entry name" value="PROTEIN JAG"/>
    <property type="match status" value="1"/>
</dbReference>
<evidence type="ECO:0000256" key="7">
    <source>
        <dbReference type="SAM" id="MobiDB-lite"/>
    </source>
</evidence>
<comment type="similarity">
    <text evidence="6">Belongs to the KhpB RNA-binding protein family.</text>
</comment>
<dbReference type="SMART" id="SM01245">
    <property type="entry name" value="Jag_N"/>
    <property type="match status" value="1"/>
</dbReference>
<comment type="domain">
    <text evidence="6">Has an N-terminal Jag-N domain and 2 RNA-binding domains (KH and R3H).</text>
</comment>
<keyword evidence="2 6" id="KW-0694">RNA-binding</keyword>
<dbReference type="NCBIfam" id="NF041568">
    <property type="entry name" value="Jag_EloR"/>
    <property type="match status" value="1"/>
</dbReference>
<evidence type="ECO:0000256" key="1">
    <source>
        <dbReference type="ARBA" id="ARBA00022490"/>
    </source>
</evidence>
<dbReference type="HAMAP" id="MF_00867">
    <property type="entry name" value="KhpB"/>
    <property type="match status" value="1"/>
</dbReference>
<comment type="caution">
    <text evidence="6">Lacks conserved residue(s) required for the propagation of feature annotation.</text>
</comment>
<dbReference type="InterPro" id="IPR038247">
    <property type="entry name" value="Jag_N_dom_sf"/>
</dbReference>
<dbReference type="AlphaFoldDB" id="A0A2A6ZCI5"/>
<dbReference type="Pfam" id="PF01424">
    <property type="entry name" value="R3H"/>
    <property type="match status" value="1"/>
</dbReference>
<evidence type="ECO:0000256" key="4">
    <source>
        <dbReference type="ARBA" id="ARBA00023186"/>
    </source>
</evidence>
<feature type="region of interest" description="Disordered" evidence="7">
    <location>
        <begin position="90"/>
        <end position="126"/>
    </location>
</feature>
<dbReference type="InterPro" id="IPR039247">
    <property type="entry name" value="KhpB"/>
</dbReference>
<dbReference type="GO" id="GO:0008360">
    <property type="term" value="P:regulation of cell shape"/>
    <property type="evidence" value="ECO:0007669"/>
    <property type="project" value="UniProtKB-KW"/>
</dbReference>